<comment type="caution">
    <text evidence="2">The sequence shown here is derived from an EMBL/GenBank/DDBJ whole genome shotgun (WGS) entry which is preliminary data.</text>
</comment>
<proteinExistence type="predicted"/>
<organism evidence="2 3">
    <name type="scientific">Trifolium medium</name>
    <dbReference type="NCBI Taxonomy" id="97028"/>
    <lineage>
        <taxon>Eukaryota</taxon>
        <taxon>Viridiplantae</taxon>
        <taxon>Streptophyta</taxon>
        <taxon>Embryophyta</taxon>
        <taxon>Tracheophyta</taxon>
        <taxon>Spermatophyta</taxon>
        <taxon>Magnoliopsida</taxon>
        <taxon>eudicotyledons</taxon>
        <taxon>Gunneridae</taxon>
        <taxon>Pentapetalae</taxon>
        <taxon>rosids</taxon>
        <taxon>fabids</taxon>
        <taxon>Fabales</taxon>
        <taxon>Fabaceae</taxon>
        <taxon>Papilionoideae</taxon>
        <taxon>50 kb inversion clade</taxon>
        <taxon>NPAAA clade</taxon>
        <taxon>Hologalegina</taxon>
        <taxon>IRL clade</taxon>
        <taxon>Trifolieae</taxon>
        <taxon>Trifolium</taxon>
    </lineage>
</organism>
<evidence type="ECO:0000313" key="3">
    <source>
        <dbReference type="Proteomes" id="UP000265520"/>
    </source>
</evidence>
<keyword evidence="3" id="KW-1185">Reference proteome</keyword>
<feature type="region of interest" description="Disordered" evidence="1">
    <location>
        <begin position="1"/>
        <end position="50"/>
    </location>
</feature>
<sequence length="50" mass="5797">MAISEAIVNFREVQDSKEHKEEKQRGLSNSRGKANLPRPREMKLPLQGYE</sequence>
<dbReference type="AlphaFoldDB" id="A0A392RNC6"/>
<evidence type="ECO:0000256" key="1">
    <source>
        <dbReference type="SAM" id="MobiDB-lite"/>
    </source>
</evidence>
<accession>A0A392RNC6</accession>
<dbReference type="EMBL" id="LXQA010240212">
    <property type="protein sequence ID" value="MCI37046.1"/>
    <property type="molecule type" value="Genomic_DNA"/>
</dbReference>
<feature type="compositionally biased region" description="Basic and acidic residues" evidence="1">
    <location>
        <begin position="12"/>
        <end position="25"/>
    </location>
</feature>
<evidence type="ECO:0000313" key="2">
    <source>
        <dbReference type="EMBL" id="MCI37046.1"/>
    </source>
</evidence>
<feature type="non-terminal residue" evidence="2">
    <location>
        <position position="50"/>
    </location>
</feature>
<dbReference type="Proteomes" id="UP000265520">
    <property type="component" value="Unassembled WGS sequence"/>
</dbReference>
<protein>
    <submittedName>
        <fullName evidence="2">Uncharacterized protein</fullName>
    </submittedName>
</protein>
<name>A0A392RNC6_9FABA</name>
<reference evidence="2 3" key="1">
    <citation type="journal article" date="2018" name="Front. Plant Sci.">
        <title>Red Clover (Trifolium pratense) and Zigzag Clover (T. medium) - A Picture of Genomic Similarities and Differences.</title>
        <authorList>
            <person name="Dluhosova J."/>
            <person name="Istvanek J."/>
            <person name="Nedelnik J."/>
            <person name="Repkova J."/>
        </authorList>
    </citation>
    <scope>NUCLEOTIDE SEQUENCE [LARGE SCALE GENOMIC DNA]</scope>
    <source>
        <strain evidence="3">cv. 10/8</strain>
        <tissue evidence="2">Leaf</tissue>
    </source>
</reference>